<evidence type="ECO:0000256" key="1">
    <source>
        <dbReference type="SAM" id="MobiDB-lite"/>
    </source>
</evidence>
<dbReference type="InterPro" id="IPR013078">
    <property type="entry name" value="His_Pase_superF_clade-1"/>
</dbReference>
<feature type="region of interest" description="Disordered" evidence="1">
    <location>
        <begin position="144"/>
        <end position="167"/>
    </location>
</feature>
<name>A0A4Q2S6C2_9ACTN</name>
<dbReference type="OrthoDB" id="9810154at2"/>
<dbReference type="Pfam" id="PF00300">
    <property type="entry name" value="His_Phos_1"/>
    <property type="match status" value="1"/>
</dbReference>
<comment type="caution">
    <text evidence="2">The sequence shown here is derived from an EMBL/GenBank/DDBJ whole genome shotgun (WGS) entry which is preliminary data.</text>
</comment>
<evidence type="ECO:0000313" key="3">
    <source>
        <dbReference type="Proteomes" id="UP000293291"/>
    </source>
</evidence>
<accession>A0A4Q2S6C2</accession>
<dbReference type="EMBL" id="SDWU01000030">
    <property type="protein sequence ID" value="RYB97425.1"/>
    <property type="molecule type" value="Genomic_DNA"/>
</dbReference>
<dbReference type="PANTHER" id="PTHR47623">
    <property type="entry name" value="OS09G0287300 PROTEIN"/>
    <property type="match status" value="1"/>
</dbReference>
<protein>
    <submittedName>
        <fullName evidence="2">Histidine phosphatase family protein</fullName>
    </submittedName>
</protein>
<feature type="region of interest" description="Disordered" evidence="1">
    <location>
        <begin position="10"/>
        <end position="29"/>
    </location>
</feature>
<dbReference type="InterPro" id="IPR029033">
    <property type="entry name" value="His_PPase_superfam"/>
</dbReference>
<dbReference type="Gene3D" id="3.40.50.1240">
    <property type="entry name" value="Phosphoglycerate mutase-like"/>
    <property type="match status" value="1"/>
</dbReference>
<organism evidence="2 3">
    <name type="scientific">Nocardioides ganghwensis</name>
    <dbReference type="NCBI Taxonomy" id="252230"/>
    <lineage>
        <taxon>Bacteria</taxon>
        <taxon>Bacillati</taxon>
        <taxon>Actinomycetota</taxon>
        <taxon>Actinomycetes</taxon>
        <taxon>Propionibacteriales</taxon>
        <taxon>Nocardioidaceae</taxon>
        <taxon>Nocardioides</taxon>
    </lineage>
</organism>
<dbReference type="SMART" id="SM00855">
    <property type="entry name" value="PGAM"/>
    <property type="match status" value="1"/>
</dbReference>
<dbReference type="SUPFAM" id="SSF53254">
    <property type="entry name" value="Phosphoglycerate mutase-like"/>
    <property type="match status" value="1"/>
</dbReference>
<keyword evidence="3" id="KW-1185">Reference proteome</keyword>
<dbReference type="CDD" id="cd07067">
    <property type="entry name" value="HP_PGM_like"/>
    <property type="match status" value="1"/>
</dbReference>
<proteinExistence type="predicted"/>
<dbReference type="RefSeq" id="WP_129456966.1">
    <property type="nucleotide sequence ID" value="NZ_JACXYX010000025.1"/>
</dbReference>
<gene>
    <name evidence="2" type="ORF">EUA07_20110</name>
</gene>
<reference evidence="2 3" key="1">
    <citation type="submission" date="2019-01" db="EMBL/GenBank/DDBJ databases">
        <title>Novel species of Nocardioides.</title>
        <authorList>
            <person name="Liu Q."/>
            <person name="Xin Y.-H."/>
        </authorList>
    </citation>
    <scope>NUCLEOTIDE SEQUENCE [LARGE SCALE GENOMIC DNA]</scope>
    <source>
        <strain evidence="2 3">CGMCC 4.6875</strain>
    </source>
</reference>
<sequence length="167" mass="17685">MGTLVLVRHGKSDWSGGEPDHLRPLARRGRRQVPEAGRWLADNVGVIDLAIVSPAERARETWRLAAAELDVPPPVREDARVYAASPRTLLGVLREVPPHAATVVLVGHNPGLEDLAESLTGRLVPMPTSALAVIDLPGPWSEAGHTTGALTAQGRPPGDHVSPGRSA</sequence>
<dbReference type="Proteomes" id="UP000293291">
    <property type="component" value="Unassembled WGS sequence"/>
</dbReference>
<dbReference type="AlphaFoldDB" id="A0A4Q2S6C2"/>
<dbReference type="PANTHER" id="PTHR47623:SF1">
    <property type="entry name" value="OS09G0287300 PROTEIN"/>
    <property type="match status" value="1"/>
</dbReference>
<evidence type="ECO:0000313" key="2">
    <source>
        <dbReference type="EMBL" id="RYB97425.1"/>
    </source>
</evidence>